<proteinExistence type="predicted"/>
<name>A0A0C9X739_9AGAR</name>
<evidence type="ECO:0000313" key="1">
    <source>
        <dbReference type="EMBL" id="KIJ97168.1"/>
    </source>
</evidence>
<dbReference type="AlphaFoldDB" id="A0A0C9X739"/>
<reference evidence="2" key="2">
    <citation type="submission" date="2015-01" db="EMBL/GenBank/DDBJ databases">
        <title>Evolutionary Origins and Diversification of the Mycorrhizal Mutualists.</title>
        <authorList>
            <consortium name="DOE Joint Genome Institute"/>
            <consortium name="Mycorrhizal Genomics Consortium"/>
            <person name="Kohler A."/>
            <person name="Kuo A."/>
            <person name="Nagy L.G."/>
            <person name="Floudas D."/>
            <person name="Copeland A."/>
            <person name="Barry K.W."/>
            <person name="Cichocki N."/>
            <person name="Veneault-Fourrey C."/>
            <person name="LaButti K."/>
            <person name="Lindquist E.A."/>
            <person name="Lipzen A."/>
            <person name="Lundell T."/>
            <person name="Morin E."/>
            <person name="Murat C."/>
            <person name="Riley R."/>
            <person name="Ohm R."/>
            <person name="Sun H."/>
            <person name="Tunlid A."/>
            <person name="Henrissat B."/>
            <person name="Grigoriev I.V."/>
            <person name="Hibbett D.S."/>
            <person name="Martin F."/>
        </authorList>
    </citation>
    <scope>NUCLEOTIDE SEQUENCE [LARGE SCALE GENOMIC DNA]</scope>
    <source>
        <strain evidence="2">LaAM-08-1</strain>
    </source>
</reference>
<accession>A0A0C9X739</accession>
<dbReference type="STRING" id="1095629.A0A0C9X739"/>
<dbReference type="OrthoDB" id="65716at2759"/>
<dbReference type="HOGENOM" id="CLU_1981912_0_0_1"/>
<evidence type="ECO:0000313" key="2">
    <source>
        <dbReference type="Proteomes" id="UP000054477"/>
    </source>
</evidence>
<dbReference type="GO" id="GO:0090173">
    <property type="term" value="P:regulation of synaptonemal complex assembly"/>
    <property type="evidence" value="ECO:0007669"/>
    <property type="project" value="InterPro"/>
</dbReference>
<dbReference type="PANTHER" id="PTHR40375">
    <property type="entry name" value="SPORULATION-SPECIFIC PROTEIN 22"/>
    <property type="match status" value="1"/>
</dbReference>
<dbReference type="Proteomes" id="UP000054477">
    <property type="component" value="Unassembled WGS sequence"/>
</dbReference>
<dbReference type="PANTHER" id="PTHR40375:SF2">
    <property type="entry name" value="SPORULATION-SPECIFIC PROTEIN 22"/>
    <property type="match status" value="1"/>
</dbReference>
<dbReference type="InterPro" id="IPR039057">
    <property type="entry name" value="Spo22/ZIP4"/>
</dbReference>
<protein>
    <submittedName>
        <fullName evidence="1">Uncharacterized protein</fullName>
    </submittedName>
</protein>
<dbReference type="EMBL" id="KN838700">
    <property type="protein sequence ID" value="KIJ97168.1"/>
    <property type="molecule type" value="Genomic_DNA"/>
</dbReference>
<reference evidence="1 2" key="1">
    <citation type="submission" date="2014-04" db="EMBL/GenBank/DDBJ databases">
        <authorList>
            <consortium name="DOE Joint Genome Institute"/>
            <person name="Kuo A."/>
            <person name="Kohler A."/>
            <person name="Nagy L.G."/>
            <person name="Floudas D."/>
            <person name="Copeland A."/>
            <person name="Barry K.W."/>
            <person name="Cichocki N."/>
            <person name="Veneault-Fourrey C."/>
            <person name="LaButti K."/>
            <person name="Lindquist E.A."/>
            <person name="Lipzen A."/>
            <person name="Lundell T."/>
            <person name="Morin E."/>
            <person name="Murat C."/>
            <person name="Sun H."/>
            <person name="Tunlid A."/>
            <person name="Henrissat B."/>
            <person name="Grigoriev I.V."/>
            <person name="Hibbett D.S."/>
            <person name="Martin F."/>
            <person name="Nordberg H.P."/>
            <person name="Cantor M.N."/>
            <person name="Hua S.X."/>
        </authorList>
    </citation>
    <scope>NUCLEOTIDE SEQUENCE [LARGE SCALE GENOMIC DNA]</scope>
    <source>
        <strain evidence="1 2">LaAM-08-1</strain>
    </source>
</reference>
<gene>
    <name evidence="1" type="ORF">K443DRAFT_106042</name>
</gene>
<organism evidence="1 2">
    <name type="scientific">Laccaria amethystina LaAM-08-1</name>
    <dbReference type="NCBI Taxonomy" id="1095629"/>
    <lineage>
        <taxon>Eukaryota</taxon>
        <taxon>Fungi</taxon>
        <taxon>Dikarya</taxon>
        <taxon>Basidiomycota</taxon>
        <taxon>Agaricomycotina</taxon>
        <taxon>Agaricomycetes</taxon>
        <taxon>Agaricomycetidae</taxon>
        <taxon>Agaricales</taxon>
        <taxon>Agaricineae</taxon>
        <taxon>Hydnangiaceae</taxon>
        <taxon>Laccaria</taxon>
    </lineage>
</organism>
<keyword evidence="2" id="KW-1185">Reference proteome</keyword>
<sequence>MVASLDHKALSVERFSRWLRAICTIILARNTAADRTKAIGYVEQALTVIEDHDATEQSYPMDERHWLLGTAYNTGTECLHASLLDEAKRWFETSTRICRFVPGGKERAEKISDTYMHLLSRYGDRH</sequence>